<dbReference type="AlphaFoldDB" id="A0A821ZHY3"/>
<reference evidence="4" key="1">
    <citation type="submission" date="2021-02" db="EMBL/GenBank/DDBJ databases">
        <authorList>
            <person name="Nowell W R."/>
        </authorList>
    </citation>
    <scope>NUCLEOTIDE SEQUENCE</scope>
</reference>
<name>A0A821ZHY3_9BILA</name>
<evidence type="ECO:0000256" key="1">
    <source>
        <dbReference type="ARBA" id="ARBA00001933"/>
    </source>
</evidence>
<accession>A0A821ZHY3</accession>
<keyword evidence="5" id="KW-1185">Reference proteome</keyword>
<dbReference type="Proteomes" id="UP000663873">
    <property type="component" value="Unassembled WGS sequence"/>
</dbReference>
<keyword evidence="2" id="KW-0663">Pyridoxal phosphate</keyword>
<comment type="caution">
    <text evidence="4">The sequence shown here is derived from an EMBL/GenBank/DDBJ whole genome shotgun (WGS) entry which is preliminary data.</text>
</comment>
<dbReference type="GO" id="GO:0019752">
    <property type="term" value="P:carboxylic acid metabolic process"/>
    <property type="evidence" value="ECO:0007669"/>
    <property type="project" value="InterPro"/>
</dbReference>
<comment type="cofactor">
    <cofactor evidence="1">
        <name>pyridoxal 5'-phosphate</name>
        <dbReference type="ChEBI" id="CHEBI:597326"/>
    </cofactor>
</comment>
<proteinExistence type="predicted"/>
<dbReference type="EMBL" id="CAJOBP010097220">
    <property type="protein sequence ID" value="CAF4965733.1"/>
    <property type="molecule type" value="Genomic_DNA"/>
</dbReference>
<evidence type="ECO:0000313" key="5">
    <source>
        <dbReference type="Proteomes" id="UP000663873"/>
    </source>
</evidence>
<dbReference type="Pfam" id="PF00282">
    <property type="entry name" value="Pyridoxal_deC"/>
    <property type="match status" value="1"/>
</dbReference>
<feature type="non-terminal residue" evidence="4">
    <location>
        <position position="1"/>
    </location>
</feature>
<dbReference type="GO" id="GO:0016830">
    <property type="term" value="F:carbon-carbon lyase activity"/>
    <property type="evidence" value="ECO:0007669"/>
    <property type="project" value="InterPro"/>
</dbReference>
<evidence type="ECO:0000313" key="4">
    <source>
        <dbReference type="EMBL" id="CAF4971344.1"/>
    </source>
</evidence>
<dbReference type="InterPro" id="IPR002129">
    <property type="entry name" value="PyrdxlP-dep_de-COase"/>
</dbReference>
<sequence>MHAYFPALNSYPSLLGDMLANGLNQIGFTW</sequence>
<evidence type="ECO:0000256" key="2">
    <source>
        <dbReference type="ARBA" id="ARBA00022898"/>
    </source>
</evidence>
<dbReference type="EMBL" id="CAJOBP010099226">
    <property type="protein sequence ID" value="CAF4971344.1"/>
    <property type="molecule type" value="Genomic_DNA"/>
</dbReference>
<organism evidence="4 5">
    <name type="scientific">Rotaria socialis</name>
    <dbReference type="NCBI Taxonomy" id="392032"/>
    <lineage>
        <taxon>Eukaryota</taxon>
        <taxon>Metazoa</taxon>
        <taxon>Spiralia</taxon>
        <taxon>Gnathifera</taxon>
        <taxon>Rotifera</taxon>
        <taxon>Eurotatoria</taxon>
        <taxon>Bdelloidea</taxon>
        <taxon>Philodinida</taxon>
        <taxon>Philodinidae</taxon>
        <taxon>Rotaria</taxon>
    </lineage>
</organism>
<gene>
    <name evidence="3" type="ORF">UJA718_LOCUS48482</name>
    <name evidence="4" type="ORF">UJA718_LOCUS48775</name>
</gene>
<dbReference type="GO" id="GO:0030170">
    <property type="term" value="F:pyridoxal phosphate binding"/>
    <property type="evidence" value="ECO:0007669"/>
    <property type="project" value="InterPro"/>
</dbReference>
<evidence type="ECO:0000313" key="3">
    <source>
        <dbReference type="EMBL" id="CAF4965733.1"/>
    </source>
</evidence>
<protein>
    <submittedName>
        <fullName evidence="4">Uncharacterized protein</fullName>
    </submittedName>
</protein>